<reference evidence="3" key="1">
    <citation type="submission" date="2019-07" db="EMBL/GenBank/DDBJ databases">
        <authorList>
            <person name="Dittberner H."/>
        </authorList>
    </citation>
    <scope>NUCLEOTIDE SEQUENCE [LARGE SCALE GENOMIC DNA]</scope>
</reference>
<evidence type="ECO:0000256" key="2">
    <source>
        <dbReference type="SAM" id="Phobius"/>
    </source>
</evidence>
<organism evidence="3 4">
    <name type="scientific">Arabis nemorensis</name>
    <dbReference type="NCBI Taxonomy" id="586526"/>
    <lineage>
        <taxon>Eukaryota</taxon>
        <taxon>Viridiplantae</taxon>
        <taxon>Streptophyta</taxon>
        <taxon>Embryophyta</taxon>
        <taxon>Tracheophyta</taxon>
        <taxon>Spermatophyta</taxon>
        <taxon>Magnoliopsida</taxon>
        <taxon>eudicotyledons</taxon>
        <taxon>Gunneridae</taxon>
        <taxon>Pentapetalae</taxon>
        <taxon>rosids</taxon>
        <taxon>malvids</taxon>
        <taxon>Brassicales</taxon>
        <taxon>Brassicaceae</taxon>
        <taxon>Arabideae</taxon>
        <taxon>Arabis</taxon>
    </lineage>
</organism>
<feature type="transmembrane region" description="Helical" evidence="2">
    <location>
        <begin position="17"/>
        <end position="36"/>
    </location>
</feature>
<comment type="caution">
    <text evidence="3">The sequence shown here is derived from an EMBL/GenBank/DDBJ whole genome shotgun (WGS) entry which is preliminary data.</text>
</comment>
<protein>
    <submittedName>
        <fullName evidence="3">Uncharacterized protein</fullName>
    </submittedName>
</protein>
<gene>
    <name evidence="3" type="ORF">ANE_LOCUS6530</name>
</gene>
<proteinExistence type="predicted"/>
<feature type="compositionally biased region" description="Acidic residues" evidence="1">
    <location>
        <begin position="92"/>
        <end position="103"/>
    </location>
</feature>
<keyword evidence="2" id="KW-0812">Transmembrane</keyword>
<sequence>MNYIAGKIEEQSPWADWYASGGFLLLYLHVISHLKMKGRAANCGAGDAVFGLAVSFVSHTIGGFVAKVLIPSMSSFVIFFIEVRQCPREKDENDDMEEEEVLDIDSQRYNGRTSPLRLEGP</sequence>
<name>A0A565B5M1_9BRAS</name>
<feature type="region of interest" description="Disordered" evidence="1">
    <location>
        <begin position="88"/>
        <end position="121"/>
    </location>
</feature>
<dbReference type="EMBL" id="CABITT030000003">
    <property type="protein sequence ID" value="VVA96085.1"/>
    <property type="molecule type" value="Genomic_DNA"/>
</dbReference>
<keyword evidence="2" id="KW-0472">Membrane</keyword>
<dbReference type="AlphaFoldDB" id="A0A565B5M1"/>
<keyword evidence="2" id="KW-1133">Transmembrane helix</keyword>
<feature type="transmembrane region" description="Helical" evidence="2">
    <location>
        <begin position="48"/>
        <end position="70"/>
    </location>
</feature>
<accession>A0A565B5M1</accession>
<evidence type="ECO:0000313" key="3">
    <source>
        <dbReference type="EMBL" id="VVA96085.1"/>
    </source>
</evidence>
<evidence type="ECO:0000313" key="4">
    <source>
        <dbReference type="Proteomes" id="UP000489600"/>
    </source>
</evidence>
<evidence type="ECO:0000256" key="1">
    <source>
        <dbReference type="SAM" id="MobiDB-lite"/>
    </source>
</evidence>
<keyword evidence="4" id="KW-1185">Reference proteome</keyword>
<dbReference type="Proteomes" id="UP000489600">
    <property type="component" value="Unassembled WGS sequence"/>
</dbReference>